<organism evidence="2 3">
    <name type="scientific">Snodgrassella alvi</name>
    <dbReference type="NCBI Taxonomy" id="1196083"/>
    <lineage>
        <taxon>Bacteria</taxon>
        <taxon>Pseudomonadati</taxon>
        <taxon>Pseudomonadota</taxon>
        <taxon>Betaproteobacteria</taxon>
        <taxon>Neisseriales</taxon>
        <taxon>Neisseriaceae</taxon>
        <taxon>Snodgrassella</taxon>
    </lineage>
</organism>
<comment type="caution">
    <text evidence="2">The sequence shown here is derived from an EMBL/GenBank/DDBJ whole genome shotgun (WGS) entry which is preliminary data.</text>
</comment>
<dbReference type="RefSeq" id="WP_100113775.1">
    <property type="nucleotide sequence ID" value="NZ_MDVB01000084.1"/>
</dbReference>
<feature type="transmembrane region" description="Helical" evidence="1">
    <location>
        <begin position="126"/>
        <end position="153"/>
    </location>
</feature>
<feature type="transmembrane region" description="Helical" evidence="1">
    <location>
        <begin position="90"/>
        <end position="114"/>
    </location>
</feature>
<feature type="transmembrane region" description="Helical" evidence="1">
    <location>
        <begin position="21"/>
        <end position="40"/>
    </location>
</feature>
<sequence length="172" mass="20002">MKILKRIQIYIRARQLIKKTVLFLIFHFIFTMSIFGGIYINNFKQITLDFILWSGVISFLIMLNIIIFFKTIIDIFSCFGNSQPPAFKSLFIELASAAFILLLFYAGCLLLSYLPLNWDSDSAITGIFAFGFIYLTILFFLLCRGIILFIIVFNKTTKYLYLRFASDKTTVR</sequence>
<keyword evidence="1" id="KW-0812">Transmembrane</keyword>
<accession>A0A2N9WT84</accession>
<dbReference type="EMBL" id="MDVB01000084">
    <property type="protein sequence ID" value="PIT14544.1"/>
    <property type="molecule type" value="Genomic_DNA"/>
</dbReference>
<evidence type="ECO:0000256" key="1">
    <source>
        <dbReference type="SAM" id="Phobius"/>
    </source>
</evidence>
<dbReference type="AlphaFoldDB" id="A0A2N9WT84"/>
<dbReference type="Proteomes" id="UP000231293">
    <property type="component" value="Unassembled WGS sequence"/>
</dbReference>
<protein>
    <submittedName>
        <fullName evidence="2">Uncharacterized protein</fullName>
    </submittedName>
</protein>
<keyword evidence="1" id="KW-1133">Transmembrane helix</keyword>
<name>A0A2N9WT84_9NEIS</name>
<evidence type="ECO:0000313" key="2">
    <source>
        <dbReference type="EMBL" id="PIT14544.1"/>
    </source>
</evidence>
<keyword evidence="1" id="KW-0472">Membrane</keyword>
<reference evidence="2 3" key="1">
    <citation type="journal article" date="2017" name="MBio">
        <title>Type VI secretion-mediated competition in the bee gut microbiome.</title>
        <authorList>
            <person name="Steele M.I."/>
            <person name="Kwong W.K."/>
            <person name="Powell J.E."/>
            <person name="Whiteley M."/>
            <person name="Moran N.A."/>
        </authorList>
    </citation>
    <scope>NUCLEOTIDE SEQUENCE [LARGE SCALE GENOMIC DNA]</scope>
    <source>
        <strain evidence="2 3">App2-2</strain>
    </source>
</reference>
<gene>
    <name evidence="2" type="ORF">BGI32_07385</name>
</gene>
<feature type="transmembrane region" description="Helical" evidence="1">
    <location>
        <begin position="46"/>
        <end position="69"/>
    </location>
</feature>
<proteinExistence type="predicted"/>
<evidence type="ECO:0000313" key="3">
    <source>
        <dbReference type="Proteomes" id="UP000231293"/>
    </source>
</evidence>